<keyword evidence="1" id="KW-0175">Coiled coil</keyword>
<proteinExistence type="predicted"/>
<name>A0ABN7UAR1_GIGMA</name>
<evidence type="ECO:0000256" key="1">
    <source>
        <dbReference type="SAM" id="Coils"/>
    </source>
</evidence>
<reference evidence="2 3" key="1">
    <citation type="submission" date="2021-06" db="EMBL/GenBank/DDBJ databases">
        <authorList>
            <person name="Kallberg Y."/>
            <person name="Tangrot J."/>
            <person name="Rosling A."/>
        </authorList>
    </citation>
    <scope>NUCLEOTIDE SEQUENCE [LARGE SCALE GENOMIC DNA]</scope>
    <source>
        <strain evidence="2 3">120-4 pot B 10/14</strain>
    </source>
</reference>
<feature type="coiled-coil region" evidence="1">
    <location>
        <begin position="31"/>
        <end position="58"/>
    </location>
</feature>
<feature type="non-terminal residue" evidence="2">
    <location>
        <position position="84"/>
    </location>
</feature>
<sequence>MTKLHNKFSTEYNTEIKKQSLILDEKETDDTKKKSKQLEKLLQERETINKEKQDKDAEIRKTTTERKQLLNIASYVREAEKEET</sequence>
<keyword evidence="3" id="KW-1185">Reference proteome</keyword>
<evidence type="ECO:0000313" key="3">
    <source>
        <dbReference type="Proteomes" id="UP000789901"/>
    </source>
</evidence>
<comment type="caution">
    <text evidence="2">The sequence shown here is derived from an EMBL/GenBank/DDBJ whole genome shotgun (WGS) entry which is preliminary data.</text>
</comment>
<dbReference type="Proteomes" id="UP000789901">
    <property type="component" value="Unassembled WGS sequence"/>
</dbReference>
<organism evidence="2 3">
    <name type="scientific">Gigaspora margarita</name>
    <dbReference type="NCBI Taxonomy" id="4874"/>
    <lineage>
        <taxon>Eukaryota</taxon>
        <taxon>Fungi</taxon>
        <taxon>Fungi incertae sedis</taxon>
        <taxon>Mucoromycota</taxon>
        <taxon>Glomeromycotina</taxon>
        <taxon>Glomeromycetes</taxon>
        <taxon>Diversisporales</taxon>
        <taxon>Gigasporaceae</taxon>
        <taxon>Gigaspora</taxon>
    </lineage>
</organism>
<evidence type="ECO:0000313" key="2">
    <source>
        <dbReference type="EMBL" id="CAG8550946.1"/>
    </source>
</evidence>
<accession>A0ABN7UAR1</accession>
<gene>
    <name evidence="2" type="ORF">GMARGA_LOCUS4556</name>
</gene>
<protein>
    <submittedName>
        <fullName evidence="2">6122_t:CDS:1</fullName>
    </submittedName>
</protein>
<dbReference type="EMBL" id="CAJVQB010001805">
    <property type="protein sequence ID" value="CAG8550946.1"/>
    <property type="molecule type" value="Genomic_DNA"/>
</dbReference>